<name>A0A6G8F1Z1_9PROT</name>
<organism evidence="2">
    <name type="scientific">uncultured Alphaproteobacteria bacterium</name>
    <dbReference type="NCBI Taxonomy" id="91750"/>
    <lineage>
        <taxon>Bacteria</taxon>
        <taxon>Pseudomonadati</taxon>
        <taxon>Pseudomonadota</taxon>
        <taxon>Alphaproteobacteria</taxon>
        <taxon>environmental samples</taxon>
    </lineage>
</organism>
<dbReference type="Gene3D" id="3.40.50.2000">
    <property type="entry name" value="Glycogen Phosphorylase B"/>
    <property type="match status" value="2"/>
</dbReference>
<gene>
    <name evidence="2" type="ORF">PlAlph_0640</name>
</gene>
<keyword evidence="2" id="KW-0328">Glycosyltransferase</keyword>
<dbReference type="SUPFAM" id="SSF53756">
    <property type="entry name" value="UDP-Glycosyltransferase/glycogen phosphorylase"/>
    <property type="match status" value="1"/>
</dbReference>
<dbReference type="AlphaFoldDB" id="A0A6G8F1Z1"/>
<evidence type="ECO:0000313" key="2">
    <source>
        <dbReference type="EMBL" id="QIM10310.1"/>
    </source>
</evidence>
<evidence type="ECO:0000259" key="1">
    <source>
        <dbReference type="Pfam" id="PF00534"/>
    </source>
</evidence>
<protein>
    <submittedName>
        <fullName evidence="2">Glycosyl transferase family 1</fullName>
        <ecNumber evidence="2">2.4.1.345</ecNumber>
    </submittedName>
</protein>
<accession>A0A6G8F1Z1</accession>
<dbReference type="Pfam" id="PF00534">
    <property type="entry name" value="Glycos_transf_1"/>
    <property type="match status" value="1"/>
</dbReference>
<dbReference type="InterPro" id="IPR001296">
    <property type="entry name" value="Glyco_trans_1"/>
</dbReference>
<feature type="domain" description="Glycosyl transferase family 1" evidence="1">
    <location>
        <begin position="205"/>
        <end position="361"/>
    </location>
</feature>
<proteinExistence type="predicted"/>
<keyword evidence="2" id="KW-0808">Transferase</keyword>
<dbReference type="GO" id="GO:0043750">
    <property type="term" value="F:phosphatidylinositol alpha-mannosyltransferase activity"/>
    <property type="evidence" value="ECO:0007669"/>
    <property type="project" value="UniProtKB-EC"/>
</dbReference>
<reference evidence="2" key="1">
    <citation type="journal article" date="2020" name="J. ISSAAS">
        <title>Lactobacilli and other gastrointestinal microbiota of Peromyscus leucopus, reservoir host for agents of Lyme disease and other zoonoses in North America.</title>
        <authorList>
            <person name="Milovic A."/>
            <person name="Bassam K."/>
            <person name="Shao H."/>
            <person name="Chatzistamou I."/>
            <person name="Tufts D.M."/>
            <person name="Diuk-Wasser M."/>
            <person name="Barbour A.G."/>
        </authorList>
    </citation>
    <scope>NUCLEOTIDE SEQUENCE</scope>
    <source>
        <strain evidence="2">LL90</strain>
    </source>
</reference>
<dbReference type="PANTHER" id="PTHR12526:SF630">
    <property type="entry name" value="GLYCOSYLTRANSFERASE"/>
    <property type="match status" value="1"/>
</dbReference>
<sequence length="389" mass="45342">MKLMFIRNRNLLNTKWIVQYINALQNSRPNDEIVVVSDTYKKLGNELQFDKGIRLINLSGKSDSPLLNLYHKMRCKLTPGWFRHKRLIQQEKPDVIICYFPTDLFNVTMCQQHNIPIIMMLHNHPAVLLAKYTNLPVNELTENIRKEIWPLRQLHRKCFKQISVYQTLLASFNNQVPKDLPSHKTFNIPNMVQQHTPEEYADLSVEKKKIIYVARVERDVKRQHFLVEAFSRIAKDFPDWIVEFWGLHKYPEYDAAIMAIAKHHHIENQVFIRGYTTNITEIYQNADIHAFPSKYEGFGLGLADGQALGLPSIGFSDTPAVNELIKDGHNGFLAANIEDFARKMADLMRNKDLRIKFGQNAVEDVKEYSPEAVIAKWNRLIDETVREKE</sequence>
<dbReference type="PANTHER" id="PTHR12526">
    <property type="entry name" value="GLYCOSYLTRANSFERASE"/>
    <property type="match status" value="1"/>
</dbReference>
<dbReference type="EC" id="2.4.1.345" evidence="2"/>
<dbReference type="EMBL" id="MN990728">
    <property type="protein sequence ID" value="QIM10310.1"/>
    <property type="molecule type" value="Genomic_DNA"/>
</dbReference>